<dbReference type="PANTHER" id="PTHR34704">
    <property type="entry name" value="ATPASE"/>
    <property type="match status" value="1"/>
</dbReference>
<accession>A0A4R3KX26</accession>
<dbReference type="Gene3D" id="3.40.50.300">
    <property type="entry name" value="P-loop containing nucleotide triphosphate hydrolases"/>
    <property type="match status" value="1"/>
</dbReference>
<dbReference type="SUPFAM" id="SSF52540">
    <property type="entry name" value="P-loop containing nucleoside triphosphate hydrolases"/>
    <property type="match status" value="1"/>
</dbReference>
<comment type="caution">
    <text evidence="1">The sequence shown here is derived from an EMBL/GenBank/DDBJ whole genome shotgun (WGS) entry which is preliminary data.</text>
</comment>
<reference evidence="1 2" key="1">
    <citation type="submission" date="2019-03" db="EMBL/GenBank/DDBJ databases">
        <title>Genomic Encyclopedia of Type Strains, Phase IV (KMG-IV): sequencing the most valuable type-strain genomes for metagenomic binning, comparative biology and taxonomic classification.</title>
        <authorList>
            <person name="Goeker M."/>
        </authorList>
    </citation>
    <scope>NUCLEOTIDE SEQUENCE [LARGE SCALE GENOMIC DNA]</scope>
    <source>
        <strain evidence="1 2">DSM 21100</strain>
    </source>
</reference>
<keyword evidence="2" id="KW-1185">Reference proteome</keyword>
<dbReference type="InterPro" id="IPR036390">
    <property type="entry name" value="WH_DNA-bd_sf"/>
</dbReference>
<dbReference type="AlphaFoldDB" id="A0A4R3KX26"/>
<evidence type="ECO:0000313" key="2">
    <source>
        <dbReference type="Proteomes" id="UP000295807"/>
    </source>
</evidence>
<dbReference type="EMBL" id="SMAD01000001">
    <property type="protein sequence ID" value="TCS90215.1"/>
    <property type="molecule type" value="Genomic_DNA"/>
</dbReference>
<dbReference type="InterPro" id="IPR027417">
    <property type="entry name" value="P-loop_NTPase"/>
</dbReference>
<dbReference type="RefSeq" id="WP_225975128.1">
    <property type="nucleotide sequence ID" value="NZ_CP042432.1"/>
</dbReference>
<proteinExistence type="predicted"/>
<evidence type="ECO:0000313" key="1">
    <source>
        <dbReference type="EMBL" id="TCS90215.1"/>
    </source>
</evidence>
<evidence type="ECO:0008006" key="3">
    <source>
        <dbReference type="Google" id="ProtNLM"/>
    </source>
</evidence>
<dbReference type="SUPFAM" id="SSF46785">
    <property type="entry name" value="Winged helix' DNA-binding domain"/>
    <property type="match status" value="1"/>
</dbReference>
<dbReference type="PANTHER" id="PTHR34704:SF1">
    <property type="entry name" value="ATPASE"/>
    <property type="match status" value="1"/>
</dbReference>
<protein>
    <recommendedName>
        <fullName evidence="3">ATPase domain-containing protein</fullName>
    </recommendedName>
</protein>
<gene>
    <name evidence="1" type="ORF">EDD80_101414</name>
</gene>
<organism evidence="1 2">
    <name type="scientific">Anseongella ginsenosidimutans</name>
    <dbReference type="NCBI Taxonomy" id="496056"/>
    <lineage>
        <taxon>Bacteria</taxon>
        <taxon>Pseudomonadati</taxon>
        <taxon>Bacteroidota</taxon>
        <taxon>Sphingobacteriia</taxon>
        <taxon>Sphingobacteriales</taxon>
        <taxon>Sphingobacteriaceae</taxon>
        <taxon>Anseongella</taxon>
    </lineage>
</organism>
<sequence length="407" mass="46819">MGSAVPLSVPSDWIEGFDLLKHYVGLQLKDRKKKKVLFFDEFPWIHTHRSGFLQAFDHFWNSWATKQDNLIIVICGSAASWMIRNIIKNKGGLHNRITHRIALMPFTLHETEAYLKSRKITLNRYHILQLYMALGGVPHYLKAVKTGETSTQVIDRLCFKQNGLLRDEFENLYSALFDQADKHLAVVRALASKPSGLTRGEIIEICQLSSGGTTTKLLDELAESGFIRSYIPFQKKQRDALYKLSDEYSCFYLKFIENSKAGFHDAWTKQTASPTWRSWSGLAFENVCLKHTHEIKRALGISGVHTEESSWRYVPGKGEQGAQIDLLIDRQDFCISICEIKFSTDVFTIDKRYAKELQYKLSTFRQAAKTRKNLFLTLITTFGVKNNEHKLNLVQQEVTMDALFRTF</sequence>
<dbReference type="Proteomes" id="UP000295807">
    <property type="component" value="Unassembled WGS sequence"/>
</dbReference>
<name>A0A4R3KX26_9SPHI</name>